<dbReference type="Proteomes" id="UP001392437">
    <property type="component" value="Unassembled WGS sequence"/>
</dbReference>
<sequence length="163" mass="17772">MFSRWMLDFKGEVLQHCVSGMFPILRAVIDKAKLHEALRERSPLVDLFDMHGNVKPRQKVDRYPTSKSAYETAVAGAYTVPGVFTARKAARKARQAAFKAGHDMPSSVADASVPSPVHPAAPFLDGDSNTSSEKLGQDGFNNAHQIDNGNEVTFSTCMCSICV</sequence>
<keyword evidence="2" id="KW-1185">Reference proteome</keyword>
<protein>
    <submittedName>
        <fullName evidence="1">Uncharacterized protein</fullName>
    </submittedName>
</protein>
<name>A0AAW0Q5J1_9PEZI</name>
<gene>
    <name evidence="1" type="ORF">PG999_014322</name>
</gene>
<proteinExistence type="predicted"/>
<evidence type="ECO:0000313" key="1">
    <source>
        <dbReference type="EMBL" id="KAK8092735.1"/>
    </source>
</evidence>
<reference evidence="1 2" key="1">
    <citation type="submission" date="2023-01" db="EMBL/GenBank/DDBJ databases">
        <title>Analysis of 21 Apiospora genomes using comparative genomics revels a genus with tremendous synthesis potential of carbohydrate active enzymes and secondary metabolites.</title>
        <authorList>
            <person name="Sorensen T."/>
        </authorList>
    </citation>
    <scope>NUCLEOTIDE SEQUENCE [LARGE SCALE GENOMIC DNA]</scope>
    <source>
        <strain evidence="1 2">CBS 117206</strain>
    </source>
</reference>
<dbReference type="EMBL" id="JAQQWP010000012">
    <property type="protein sequence ID" value="KAK8092735.1"/>
    <property type="molecule type" value="Genomic_DNA"/>
</dbReference>
<organism evidence="1 2">
    <name type="scientific">Apiospora kogelbergensis</name>
    <dbReference type="NCBI Taxonomy" id="1337665"/>
    <lineage>
        <taxon>Eukaryota</taxon>
        <taxon>Fungi</taxon>
        <taxon>Dikarya</taxon>
        <taxon>Ascomycota</taxon>
        <taxon>Pezizomycotina</taxon>
        <taxon>Sordariomycetes</taxon>
        <taxon>Xylariomycetidae</taxon>
        <taxon>Amphisphaeriales</taxon>
        <taxon>Apiosporaceae</taxon>
        <taxon>Apiospora</taxon>
    </lineage>
</organism>
<accession>A0AAW0Q5J1</accession>
<comment type="caution">
    <text evidence="1">The sequence shown here is derived from an EMBL/GenBank/DDBJ whole genome shotgun (WGS) entry which is preliminary data.</text>
</comment>
<dbReference type="AlphaFoldDB" id="A0AAW0Q5J1"/>
<evidence type="ECO:0000313" key="2">
    <source>
        <dbReference type="Proteomes" id="UP001392437"/>
    </source>
</evidence>